<keyword evidence="4" id="KW-0699">rRNA-binding</keyword>
<dbReference type="KEGG" id="bbae:FRD01_13510"/>
<dbReference type="GO" id="GO:0000049">
    <property type="term" value="F:tRNA binding"/>
    <property type="evidence" value="ECO:0007669"/>
    <property type="project" value="UniProtKB-KW"/>
</dbReference>
<dbReference type="CDD" id="cd03221">
    <property type="entry name" value="ABCF_EF-3"/>
    <property type="match status" value="2"/>
</dbReference>
<evidence type="ECO:0000256" key="3">
    <source>
        <dbReference type="ARBA" id="ARBA00022555"/>
    </source>
</evidence>
<feature type="domain" description="ABC transporter" evidence="13">
    <location>
        <begin position="320"/>
        <end position="538"/>
    </location>
</feature>
<dbReference type="RefSeq" id="WP_146960475.1">
    <property type="nucleotide sequence ID" value="NZ_CP042467.1"/>
</dbReference>
<dbReference type="Pfam" id="PF16326">
    <property type="entry name" value="ABC_tran_CTD"/>
    <property type="match status" value="1"/>
</dbReference>
<dbReference type="FunFam" id="3.40.50.300:FF:000011">
    <property type="entry name" value="Putative ABC transporter ATP-binding component"/>
    <property type="match status" value="1"/>
</dbReference>
<dbReference type="GO" id="GO:0006412">
    <property type="term" value="P:translation"/>
    <property type="evidence" value="ECO:0007669"/>
    <property type="project" value="UniProtKB-KW"/>
</dbReference>
<evidence type="ECO:0000259" key="13">
    <source>
        <dbReference type="PROSITE" id="PS50893"/>
    </source>
</evidence>
<keyword evidence="8 14" id="KW-0067">ATP-binding</keyword>
<dbReference type="Pfam" id="PF00005">
    <property type="entry name" value="ABC_tran"/>
    <property type="match status" value="2"/>
</dbReference>
<evidence type="ECO:0000256" key="9">
    <source>
        <dbReference type="ARBA" id="ARBA00022845"/>
    </source>
</evidence>
<dbReference type="SMART" id="SM00382">
    <property type="entry name" value="AAA"/>
    <property type="match status" value="2"/>
</dbReference>
<dbReference type="InterPro" id="IPR003439">
    <property type="entry name" value="ABC_transporter-like_ATP-bd"/>
</dbReference>
<dbReference type="PANTHER" id="PTHR42855:SF1">
    <property type="entry name" value="ABC TRANSPORTER DOMAIN-CONTAINING PROTEIN"/>
    <property type="match status" value="1"/>
</dbReference>
<gene>
    <name evidence="14" type="ORF">FRD01_13510</name>
</gene>
<dbReference type="GO" id="GO:0019843">
    <property type="term" value="F:rRNA binding"/>
    <property type="evidence" value="ECO:0007669"/>
    <property type="project" value="UniProtKB-KW"/>
</dbReference>
<keyword evidence="6" id="KW-0547">Nucleotide-binding</keyword>
<keyword evidence="2" id="KW-0963">Cytoplasm</keyword>
<name>A0A5B8XQQ2_9DELT</name>
<sequence length="636" mass="71690">MNILSVENLQKTYGPTTIFKSITFGIEDTDRIGIIGRNGAGKSTLVKMLMGVEPPDDGRIVRSNNSQIVMLSQDPKLNGENSAIEEVLAHGDEVFEVVRAYEKACHDLETNPYDEALTDVMAELGSRMDALDGWTLENDARNMLNRLGIEDPHQKVGTMSGGQLKRVALAQALLRPSDLLILDEPTNHLDIDTVQWLEGYLATRSRALLLITHDRYFLDRVVNVVLEIEGGDVFRHTGNYSQFLEKRAHREELAEIAEQKRKQLAKKELEWLRRGPKARTTKARARIDRAEALQIKPQRAQKPNVEEIALVGSRLGNKIIEADHVTKSFDGRTIVDDFSYAFIKGERVGLVGPNGAGKSTLLNLLAGRLTPDSGEVDVGLTVNLGYYDQNANDLDETKRVHEYIVDLSNRIETSEGVLTATQMLEKFGFDRGRQHVYIKTLSGGEKRRLYLLRTLIRNPNVIFLDEPTNDLDIDTLTVLEDFLDGFKGVLVVVSHDRYFLDRTCEHLLLVETSGEINEFPGNYSAYAEWKTEQEKLEKAERAEKNAPAKPAPVAEKPAPKPEPKPQRKLSFKEQREYETLEARMAEIEGLLPKIDQALVEHSADFEKLQELTAERAALVNELENAELRWLELGEFV</sequence>
<reference evidence="14 15" key="1">
    <citation type="submission" date="2019-08" db="EMBL/GenBank/DDBJ databases">
        <authorList>
            <person name="Liang Q."/>
        </authorList>
    </citation>
    <scope>NUCLEOTIDE SEQUENCE [LARGE SCALE GENOMIC DNA]</scope>
    <source>
        <strain evidence="14 15">V1718</strain>
    </source>
</reference>
<keyword evidence="7" id="KW-0378">Hydrolase</keyword>
<feature type="compositionally biased region" description="Low complexity" evidence="12">
    <location>
        <begin position="547"/>
        <end position="556"/>
    </location>
</feature>
<comment type="similarity">
    <text evidence="1">Belongs to the ABC transporter superfamily. ABCF family. Translational throttle EttA subfamily.</text>
</comment>
<keyword evidence="9" id="KW-0810">Translation regulation</keyword>
<proteinExistence type="inferred from homology"/>
<evidence type="ECO:0000313" key="14">
    <source>
        <dbReference type="EMBL" id="QED28232.1"/>
    </source>
</evidence>
<dbReference type="Gene3D" id="3.40.50.300">
    <property type="entry name" value="P-loop containing nucleotide triphosphate hydrolases"/>
    <property type="match status" value="2"/>
</dbReference>
<dbReference type="GO" id="GO:0006417">
    <property type="term" value="P:regulation of translation"/>
    <property type="evidence" value="ECO:0007669"/>
    <property type="project" value="UniProtKB-KW"/>
</dbReference>
<organism evidence="14 15">
    <name type="scientific">Microvenator marinus</name>
    <dbReference type="NCBI Taxonomy" id="2600177"/>
    <lineage>
        <taxon>Bacteria</taxon>
        <taxon>Deltaproteobacteria</taxon>
        <taxon>Bradymonadales</taxon>
        <taxon>Microvenatoraceae</taxon>
        <taxon>Microvenator</taxon>
    </lineage>
</organism>
<dbReference type="Gene3D" id="1.10.287.380">
    <property type="entry name" value="Valyl-tRNA synthetase, C-terminal domain"/>
    <property type="match status" value="1"/>
</dbReference>
<dbReference type="PROSITE" id="PS50893">
    <property type="entry name" value="ABC_TRANSPORTER_2"/>
    <property type="match status" value="2"/>
</dbReference>
<evidence type="ECO:0000256" key="2">
    <source>
        <dbReference type="ARBA" id="ARBA00022490"/>
    </source>
</evidence>
<dbReference type="InterPro" id="IPR037118">
    <property type="entry name" value="Val-tRNA_synth_C_sf"/>
</dbReference>
<evidence type="ECO:0000256" key="4">
    <source>
        <dbReference type="ARBA" id="ARBA00022730"/>
    </source>
</evidence>
<feature type="compositionally biased region" description="Basic and acidic residues" evidence="12">
    <location>
        <begin position="557"/>
        <end position="572"/>
    </location>
</feature>
<keyword evidence="15" id="KW-1185">Reference proteome</keyword>
<dbReference type="InterPro" id="IPR027417">
    <property type="entry name" value="P-loop_NTPase"/>
</dbReference>
<feature type="compositionally biased region" description="Basic and acidic residues" evidence="12">
    <location>
        <begin position="534"/>
        <end position="546"/>
    </location>
</feature>
<evidence type="ECO:0000313" key="15">
    <source>
        <dbReference type="Proteomes" id="UP000321595"/>
    </source>
</evidence>
<dbReference type="InterPro" id="IPR032524">
    <property type="entry name" value="ABC_tran_C"/>
</dbReference>
<dbReference type="InterPro" id="IPR032781">
    <property type="entry name" value="ABC_tran_Xtn"/>
</dbReference>
<dbReference type="InterPro" id="IPR003593">
    <property type="entry name" value="AAA+_ATPase"/>
</dbReference>
<dbReference type="GO" id="GO:0005524">
    <property type="term" value="F:ATP binding"/>
    <property type="evidence" value="ECO:0007669"/>
    <property type="project" value="UniProtKB-KW"/>
</dbReference>
<evidence type="ECO:0000256" key="5">
    <source>
        <dbReference type="ARBA" id="ARBA00022737"/>
    </source>
</evidence>
<keyword evidence="11" id="KW-0648">Protein biosynthesis</keyword>
<keyword evidence="5" id="KW-0677">Repeat</keyword>
<evidence type="ECO:0000256" key="10">
    <source>
        <dbReference type="ARBA" id="ARBA00022884"/>
    </source>
</evidence>
<evidence type="ECO:0000256" key="7">
    <source>
        <dbReference type="ARBA" id="ARBA00022801"/>
    </source>
</evidence>
<dbReference type="InterPro" id="IPR017871">
    <property type="entry name" value="ABC_transporter-like_CS"/>
</dbReference>
<evidence type="ECO:0000256" key="6">
    <source>
        <dbReference type="ARBA" id="ARBA00022741"/>
    </source>
</evidence>
<dbReference type="FunFam" id="3.40.50.300:FF:000183">
    <property type="entry name" value="ABC transporter ATP-binding protein yjjK"/>
    <property type="match status" value="1"/>
</dbReference>
<dbReference type="Pfam" id="PF12848">
    <property type="entry name" value="ABC_tran_Xtn"/>
    <property type="match status" value="1"/>
</dbReference>
<feature type="domain" description="ABC transporter" evidence="13">
    <location>
        <begin position="4"/>
        <end position="256"/>
    </location>
</feature>
<evidence type="ECO:0000256" key="11">
    <source>
        <dbReference type="ARBA" id="ARBA00022917"/>
    </source>
</evidence>
<dbReference type="PROSITE" id="PS00211">
    <property type="entry name" value="ABC_TRANSPORTER_1"/>
    <property type="match status" value="1"/>
</dbReference>
<dbReference type="EMBL" id="CP042467">
    <property type="protein sequence ID" value="QED28232.1"/>
    <property type="molecule type" value="Genomic_DNA"/>
</dbReference>
<dbReference type="OrthoDB" id="9808609at2"/>
<dbReference type="GO" id="GO:0003677">
    <property type="term" value="F:DNA binding"/>
    <property type="evidence" value="ECO:0007669"/>
    <property type="project" value="InterPro"/>
</dbReference>
<protein>
    <submittedName>
        <fullName evidence="14">ABC-F family ATP-binding cassette domain-containing protein</fullName>
    </submittedName>
</protein>
<dbReference type="AlphaFoldDB" id="A0A5B8XQQ2"/>
<dbReference type="PANTHER" id="PTHR42855">
    <property type="entry name" value="ABC TRANSPORTER ATP-BINDING SUBUNIT"/>
    <property type="match status" value="1"/>
</dbReference>
<accession>A0A5B8XQQ2</accession>
<dbReference type="GO" id="GO:0016887">
    <property type="term" value="F:ATP hydrolysis activity"/>
    <property type="evidence" value="ECO:0007669"/>
    <property type="project" value="InterPro"/>
</dbReference>
<keyword evidence="3" id="KW-0820">tRNA-binding</keyword>
<evidence type="ECO:0000256" key="12">
    <source>
        <dbReference type="SAM" id="MobiDB-lite"/>
    </source>
</evidence>
<dbReference type="InterPro" id="IPR051309">
    <property type="entry name" value="ABCF_ATPase"/>
</dbReference>
<dbReference type="SUPFAM" id="SSF52540">
    <property type="entry name" value="P-loop containing nucleoside triphosphate hydrolases"/>
    <property type="match status" value="2"/>
</dbReference>
<feature type="region of interest" description="Disordered" evidence="12">
    <location>
        <begin position="534"/>
        <end position="572"/>
    </location>
</feature>
<keyword evidence="10" id="KW-0694">RNA-binding</keyword>
<dbReference type="Proteomes" id="UP000321595">
    <property type="component" value="Chromosome"/>
</dbReference>
<evidence type="ECO:0000256" key="8">
    <source>
        <dbReference type="ARBA" id="ARBA00022840"/>
    </source>
</evidence>
<evidence type="ECO:0000256" key="1">
    <source>
        <dbReference type="ARBA" id="ARBA00005868"/>
    </source>
</evidence>